<dbReference type="VEuPathDB" id="FungiDB:SCHCODRAFT_02522049"/>
<protein>
    <submittedName>
        <fullName evidence="2">Uncharacterized protein</fullName>
    </submittedName>
</protein>
<dbReference type="GeneID" id="9588427"/>
<dbReference type="AlphaFoldDB" id="D8QM80"/>
<proteinExistence type="predicted"/>
<dbReference type="EMBL" id="GL377320">
    <property type="protein sequence ID" value="EFI91053.1"/>
    <property type="molecule type" value="Genomic_DNA"/>
</dbReference>
<feature type="transmembrane region" description="Helical" evidence="1">
    <location>
        <begin position="277"/>
        <end position="297"/>
    </location>
</feature>
<dbReference type="SMART" id="SM00320">
    <property type="entry name" value="WD40"/>
    <property type="match status" value="1"/>
</dbReference>
<gene>
    <name evidence="2" type="ORF">SCHCODRAFT_238901</name>
</gene>
<keyword evidence="1" id="KW-1133">Transmembrane helix</keyword>
<dbReference type="SUPFAM" id="SSF50978">
    <property type="entry name" value="WD40 repeat-like"/>
    <property type="match status" value="1"/>
</dbReference>
<evidence type="ECO:0000313" key="2">
    <source>
        <dbReference type="EMBL" id="EFI91053.1"/>
    </source>
</evidence>
<name>D8QM80_SCHCM</name>
<dbReference type="InterPro" id="IPR001680">
    <property type="entry name" value="WD40_rpt"/>
</dbReference>
<dbReference type="STRING" id="578458.D8QM80"/>
<dbReference type="KEGG" id="scm:SCHCO_02672465"/>
<organism evidence="3">
    <name type="scientific">Schizophyllum commune (strain H4-8 / FGSC 9210)</name>
    <name type="common">Split gill fungus</name>
    <dbReference type="NCBI Taxonomy" id="578458"/>
    <lineage>
        <taxon>Eukaryota</taxon>
        <taxon>Fungi</taxon>
        <taxon>Dikarya</taxon>
        <taxon>Basidiomycota</taxon>
        <taxon>Agaricomycotina</taxon>
        <taxon>Agaricomycetes</taxon>
        <taxon>Agaricomycetidae</taxon>
        <taxon>Agaricales</taxon>
        <taxon>Schizophyllaceae</taxon>
        <taxon>Schizophyllum</taxon>
    </lineage>
</organism>
<keyword evidence="3" id="KW-1185">Reference proteome</keyword>
<evidence type="ECO:0000256" key="1">
    <source>
        <dbReference type="SAM" id="Phobius"/>
    </source>
</evidence>
<dbReference type="HOGENOM" id="CLU_680724_0_0_1"/>
<keyword evidence="1" id="KW-0812">Transmembrane</keyword>
<reference evidence="2 3" key="1">
    <citation type="journal article" date="2010" name="Nat. Biotechnol.">
        <title>Genome sequence of the model mushroom Schizophyllum commune.</title>
        <authorList>
            <person name="Ohm R.A."/>
            <person name="de Jong J.F."/>
            <person name="Lugones L.G."/>
            <person name="Aerts A."/>
            <person name="Kothe E."/>
            <person name="Stajich J.E."/>
            <person name="de Vries R.P."/>
            <person name="Record E."/>
            <person name="Levasseur A."/>
            <person name="Baker S.E."/>
            <person name="Bartholomew K.A."/>
            <person name="Coutinho P.M."/>
            <person name="Erdmann S."/>
            <person name="Fowler T.J."/>
            <person name="Gathman A.C."/>
            <person name="Lombard V."/>
            <person name="Henrissat B."/>
            <person name="Knabe N."/>
            <person name="Kuees U."/>
            <person name="Lilly W.W."/>
            <person name="Lindquist E."/>
            <person name="Lucas S."/>
            <person name="Magnuson J.K."/>
            <person name="Piumi F."/>
            <person name="Raudaskoski M."/>
            <person name="Salamov A."/>
            <person name="Schmutz J."/>
            <person name="Schwarze F.W.M.R."/>
            <person name="vanKuyk P.A."/>
            <person name="Horton J.S."/>
            <person name="Grigoriev I.V."/>
            <person name="Woesten H.A.B."/>
        </authorList>
    </citation>
    <scope>NUCLEOTIDE SEQUENCE [LARGE SCALE GENOMIC DNA]</scope>
    <source>
        <strain evidence="3">H4-8 / FGSC 9210</strain>
    </source>
</reference>
<dbReference type="Proteomes" id="UP000007431">
    <property type="component" value="Unassembled WGS sequence"/>
</dbReference>
<dbReference type="InterPro" id="IPR036322">
    <property type="entry name" value="WD40_repeat_dom_sf"/>
</dbReference>
<dbReference type="Gene3D" id="2.130.10.10">
    <property type="entry name" value="YVTN repeat-like/Quinoprotein amine dehydrogenase"/>
    <property type="match status" value="2"/>
</dbReference>
<dbReference type="InterPro" id="IPR015943">
    <property type="entry name" value="WD40/YVTN_repeat-like_dom_sf"/>
</dbReference>
<feature type="non-terminal residue" evidence="2">
    <location>
        <position position="405"/>
    </location>
</feature>
<sequence length="405" mass="44512">MTQYTQVAVLSGQKDGVLSIGFSACGTFLVATGYAGVCIWDVATQKDVAIPSPPSTLTEKHIYTRSVWLHFEDTGIPILVLGSMRGDIAIWKLSVIQLAFGAQKNRQKSCQWTFFVVLYHATRDQIRRLFVVDLPPPFCPKTVKFDASSRTIVAFSATGGTMASVAVDPTKSIFAAHTGSTIEINLLKKQKHIKSIDIGAPDIYYPMYMAFGEGGDILVSGTDKGRALLHNVVDGSLVQTLFYPKGGLVQQVAITKLTEAHRDPGTQESGTSAFERMCWGVMIALLIVYGAIVVAIVREVEHNCSTNALGVRGLERGAPASPLNAAIATARPSCYVWDSSPIFSSHRFHELTRSSLVMQIVDIADHALDDIERSGMHEYNEGRHYRVRPEELFETPPLRRERVLK</sequence>
<evidence type="ECO:0000313" key="3">
    <source>
        <dbReference type="Proteomes" id="UP000007431"/>
    </source>
</evidence>
<accession>D8QM80</accession>
<dbReference type="OrthoDB" id="3238562at2759"/>
<feature type="transmembrane region" description="Helical" evidence="1">
    <location>
        <begin position="20"/>
        <end position="43"/>
    </location>
</feature>
<dbReference type="InParanoid" id="D8QM80"/>
<keyword evidence="1" id="KW-0472">Membrane</keyword>